<reference evidence="2 3" key="1">
    <citation type="journal article" date="2019" name="Int. J. Syst. Evol. Microbiol.">
        <title>The Global Catalogue of Microorganisms (GCM) 10K type strain sequencing project: providing services to taxonomists for standard genome sequencing and annotation.</title>
        <authorList>
            <consortium name="The Broad Institute Genomics Platform"/>
            <consortium name="The Broad Institute Genome Sequencing Center for Infectious Disease"/>
            <person name="Wu L."/>
            <person name="Ma J."/>
        </authorList>
    </citation>
    <scope>NUCLEOTIDE SEQUENCE [LARGE SCALE GENOMIC DNA]</scope>
    <source>
        <strain evidence="2 3">JCM 3325</strain>
    </source>
</reference>
<dbReference type="Gene3D" id="3.40.50.10490">
    <property type="entry name" value="Glucose-6-phosphate isomerase like protein, domain 1"/>
    <property type="match status" value="1"/>
</dbReference>
<accession>A0ABN3ISB1</accession>
<evidence type="ECO:0000313" key="3">
    <source>
        <dbReference type="Proteomes" id="UP001501231"/>
    </source>
</evidence>
<dbReference type="EMBL" id="BAAARW010000008">
    <property type="protein sequence ID" value="GAA2412650.1"/>
    <property type="molecule type" value="Genomic_DNA"/>
</dbReference>
<dbReference type="InterPro" id="IPR046348">
    <property type="entry name" value="SIS_dom_sf"/>
</dbReference>
<comment type="caution">
    <text evidence="2">The sequence shown here is derived from an EMBL/GenBank/DDBJ whole genome shotgun (WGS) entry which is preliminary data.</text>
</comment>
<evidence type="ECO:0000313" key="2">
    <source>
        <dbReference type="EMBL" id="GAA2412650.1"/>
    </source>
</evidence>
<organism evidence="2 3">
    <name type="scientific">Actinomadura vinacea</name>
    <dbReference type="NCBI Taxonomy" id="115336"/>
    <lineage>
        <taxon>Bacteria</taxon>
        <taxon>Bacillati</taxon>
        <taxon>Actinomycetota</taxon>
        <taxon>Actinomycetes</taxon>
        <taxon>Streptosporangiales</taxon>
        <taxon>Thermomonosporaceae</taxon>
        <taxon>Actinomadura</taxon>
    </lineage>
</organism>
<gene>
    <name evidence="2" type="ORF">GCM10010191_22740</name>
</gene>
<dbReference type="Proteomes" id="UP001501231">
    <property type="component" value="Unassembled WGS sequence"/>
</dbReference>
<dbReference type="SUPFAM" id="SSF53697">
    <property type="entry name" value="SIS domain"/>
    <property type="match status" value="1"/>
</dbReference>
<sequence>MAEDPRPSYPDRVRSLLDEVDTRSGAAIAGAAALLLPAIEAGGIVHVAGAGHSLALVFETFYRAGGLAAVRPLWDPAVLPLDDALRSTRAERAEGLGRSVVRAAAPAPPDVAVVFSTSGRNPYPVEIAAECAARRVPVIAVTSPRASRGAAPRAPTVLADHATIVLDTAVPPGDVLHPPEAPRTAAVSTVLAAYTWSRVLAELDDLAVARGVELPRWTSANVPGGDEANRALLARYGDRVPELEGGTRTGPEVQPG</sequence>
<name>A0ABN3ISB1_9ACTN</name>
<dbReference type="RefSeq" id="WP_344588704.1">
    <property type="nucleotide sequence ID" value="NZ_BAAARW010000008.1"/>
</dbReference>
<protein>
    <submittedName>
        <fullName evidence="2">SIS domain-containing protein</fullName>
    </submittedName>
</protein>
<feature type="domain" description="SIS" evidence="1">
    <location>
        <begin position="35"/>
        <end position="206"/>
    </location>
</feature>
<dbReference type="PROSITE" id="PS51464">
    <property type="entry name" value="SIS"/>
    <property type="match status" value="1"/>
</dbReference>
<keyword evidence="3" id="KW-1185">Reference proteome</keyword>
<dbReference type="Pfam" id="PF13580">
    <property type="entry name" value="SIS_2"/>
    <property type="match status" value="1"/>
</dbReference>
<dbReference type="NCBIfam" id="NF002805">
    <property type="entry name" value="PRK02947.1"/>
    <property type="match status" value="1"/>
</dbReference>
<dbReference type="InterPro" id="IPR001347">
    <property type="entry name" value="SIS_dom"/>
</dbReference>
<evidence type="ECO:0000259" key="1">
    <source>
        <dbReference type="PROSITE" id="PS51464"/>
    </source>
</evidence>
<proteinExistence type="predicted"/>